<keyword evidence="5" id="KW-1185">Reference proteome</keyword>
<dbReference type="Pfam" id="PF18914">
    <property type="entry name" value="DUF5666"/>
    <property type="match status" value="5"/>
</dbReference>
<evidence type="ECO:0000313" key="5">
    <source>
        <dbReference type="Proteomes" id="UP000005615"/>
    </source>
</evidence>
<dbReference type="STRING" id="2518989.IMCC3088_810"/>
<dbReference type="eggNOG" id="COG4733">
    <property type="taxonomic scope" value="Bacteria"/>
</dbReference>
<keyword evidence="2" id="KW-0732">Signal</keyword>
<feature type="domain" description="DUF5666" evidence="3">
    <location>
        <begin position="134"/>
        <end position="199"/>
    </location>
</feature>
<sequence>MLSRCLGTAVLVALLASCGGGGGGGGAAAPAPTGTSGGTDPATGGGTTGGTDGGTDLGISGSGAPIAYGTIDGFGSIFVNGIEFNTDNAAIFVDGQPANELDLSVGMVVSVEGTINADGVTGEATVVIFDNELKGPVQAIALDAQGDVMTITILGVNVTVDRIATTFENTTFDTLAVGDFVEISGFPEGLTDLRATHLEKRQEVYVEGETEVEIEGTISALTDTTFQLRTYTVDYTGADLTEVADSTLLEGMYVEVKGTLSGDQLIATEVEEERSFSDSLEADDDFSLQGAVTNYVDDSSFEIAGVPIDASNAVKKPSALTIANGVLLEVEGTWDGDILIATEIEAREGDLKLEASVDSVDLDQSIVTLRLATGTVQVLVDSRTRFDDDVSDLRNFGLADLSAGDFVEVEAYLNGGQLLATELDRDDADDEVVKAPVDSSNPNIEITLLGLTYNVQGAEFKDKSDRDVDAASFFAQLNTGDMVRIKDERPADGIADKVSFDVEDD</sequence>
<feature type="compositionally biased region" description="Gly residues" evidence="1">
    <location>
        <begin position="43"/>
        <end position="56"/>
    </location>
</feature>
<feature type="domain" description="DUF5666" evidence="3">
    <location>
        <begin position="289"/>
        <end position="345"/>
    </location>
</feature>
<reference evidence="4 5" key="1">
    <citation type="journal article" date="2011" name="J. Bacteriol.">
        <title>Genome sequence of strain IMCC3088, a proteorhodopsin-containing marine bacterium belonging to the OM60/NOR5 clade.</title>
        <authorList>
            <person name="Jang Y."/>
            <person name="Oh H.M."/>
            <person name="Kang I."/>
            <person name="Lee K."/>
            <person name="Yang S.J."/>
            <person name="Cho J.C."/>
        </authorList>
    </citation>
    <scope>NUCLEOTIDE SEQUENCE [LARGE SCALE GENOMIC DNA]</scope>
    <source>
        <strain evidence="4 5">IMCC3088</strain>
    </source>
</reference>
<feature type="domain" description="DUF5666" evidence="3">
    <location>
        <begin position="71"/>
        <end position="120"/>
    </location>
</feature>
<feature type="domain" description="DUF5666" evidence="3">
    <location>
        <begin position="357"/>
        <end position="422"/>
    </location>
</feature>
<accession>F3L094</accession>
<feature type="compositionally biased region" description="Low complexity" evidence="1">
    <location>
        <begin position="28"/>
        <end position="42"/>
    </location>
</feature>
<dbReference type="AlphaFoldDB" id="F3L094"/>
<dbReference type="Proteomes" id="UP000005615">
    <property type="component" value="Unassembled WGS sequence"/>
</dbReference>
<dbReference type="InterPro" id="IPR043724">
    <property type="entry name" value="DUF5666"/>
</dbReference>
<gene>
    <name evidence="4" type="ORF">IMCC3088_810</name>
</gene>
<organism evidence="4 5">
    <name type="scientific">Aequoribacter fuscus</name>
    <dbReference type="NCBI Taxonomy" id="2518989"/>
    <lineage>
        <taxon>Bacteria</taxon>
        <taxon>Pseudomonadati</taxon>
        <taxon>Pseudomonadota</taxon>
        <taxon>Gammaproteobacteria</taxon>
        <taxon>Cellvibrionales</taxon>
        <taxon>Halieaceae</taxon>
        <taxon>Aequoribacter</taxon>
    </lineage>
</organism>
<dbReference type="PROSITE" id="PS51257">
    <property type="entry name" value="PROKAR_LIPOPROTEIN"/>
    <property type="match status" value="1"/>
</dbReference>
<name>F3L094_9GAMM</name>
<evidence type="ECO:0000313" key="4">
    <source>
        <dbReference type="EMBL" id="EGG30204.1"/>
    </source>
</evidence>
<evidence type="ECO:0000256" key="2">
    <source>
        <dbReference type="SAM" id="SignalP"/>
    </source>
</evidence>
<feature type="domain" description="DUF5666" evidence="3">
    <location>
        <begin position="215"/>
        <end position="271"/>
    </location>
</feature>
<protein>
    <recommendedName>
        <fullName evidence="3">DUF5666 domain-containing protein</fullName>
    </recommendedName>
</protein>
<evidence type="ECO:0000259" key="3">
    <source>
        <dbReference type="Pfam" id="PF18914"/>
    </source>
</evidence>
<dbReference type="EMBL" id="AEIG01000020">
    <property type="protein sequence ID" value="EGG30204.1"/>
    <property type="molecule type" value="Genomic_DNA"/>
</dbReference>
<feature type="signal peptide" evidence="2">
    <location>
        <begin position="1"/>
        <end position="23"/>
    </location>
</feature>
<proteinExistence type="predicted"/>
<feature type="region of interest" description="Disordered" evidence="1">
    <location>
        <begin position="25"/>
        <end position="56"/>
    </location>
</feature>
<comment type="caution">
    <text evidence="4">The sequence shown here is derived from an EMBL/GenBank/DDBJ whole genome shotgun (WGS) entry which is preliminary data.</text>
</comment>
<evidence type="ECO:0000256" key="1">
    <source>
        <dbReference type="SAM" id="MobiDB-lite"/>
    </source>
</evidence>
<feature type="chain" id="PRO_5003302926" description="DUF5666 domain-containing protein" evidence="2">
    <location>
        <begin position="24"/>
        <end position="505"/>
    </location>
</feature>